<reference evidence="2 3" key="1">
    <citation type="submission" date="2016-10" db="EMBL/GenBank/DDBJ databases">
        <authorList>
            <person name="de Groot N.N."/>
        </authorList>
    </citation>
    <scope>NUCLEOTIDE SEQUENCE [LARGE SCALE GENOMIC DNA]</scope>
    <source>
        <strain evidence="2 3">DSM 15893</strain>
    </source>
</reference>
<dbReference type="InterPro" id="IPR023485">
    <property type="entry name" value="Ptyr_pPase"/>
</dbReference>
<dbReference type="AlphaFoldDB" id="A0A1I5JFA2"/>
<dbReference type="PIRSF" id="PIRSF029416">
    <property type="entry name" value="UCP029416_PTP"/>
    <property type="match status" value="1"/>
</dbReference>
<evidence type="ECO:0000313" key="3">
    <source>
        <dbReference type="Proteomes" id="UP000182692"/>
    </source>
</evidence>
<dbReference type="Gene3D" id="3.40.50.2300">
    <property type="match status" value="1"/>
</dbReference>
<dbReference type="Proteomes" id="UP000182692">
    <property type="component" value="Unassembled WGS sequence"/>
</dbReference>
<proteinExistence type="predicted"/>
<dbReference type="STRING" id="1121869.SAMN03084138_00160"/>
<evidence type="ECO:0000259" key="1">
    <source>
        <dbReference type="SMART" id="SM00226"/>
    </source>
</evidence>
<dbReference type="EMBL" id="FOWR01000001">
    <property type="protein sequence ID" value="SFO71508.1"/>
    <property type="molecule type" value="Genomic_DNA"/>
</dbReference>
<feature type="domain" description="Phosphotyrosine protein phosphatase I" evidence="1">
    <location>
        <begin position="2"/>
        <end position="104"/>
    </location>
</feature>
<dbReference type="SMART" id="SM00226">
    <property type="entry name" value="LMWPc"/>
    <property type="match status" value="1"/>
</dbReference>
<name>A0A1I5JFA2_9GAMM</name>
<gene>
    <name evidence="2" type="ORF">SAMN03084138_00160</name>
</gene>
<organism evidence="2 3">
    <name type="scientific">Enterovibrio norvegicus DSM 15893</name>
    <dbReference type="NCBI Taxonomy" id="1121869"/>
    <lineage>
        <taxon>Bacteria</taxon>
        <taxon>Pseudomonadati</taxon>
        <taxon>Pseudomonadota</taxon>
        <taxon>Gammaproteobacteria</taxon>
        <taxon>Vibrionales</taxon>
        <taxon>Vibrionaceae</taxon>
        <taxon>Enterovibrio</taxon>
    </lineage>
</organism>
<sequence length="107" mass="12288">MKRILFLCSKNRLRSLTAEAVFSEIDTWEVASAGISHDADVRVSAEDIDWADIIFVMESVHRNKLKKKFGALLKNKKVISLNIPDDFEYMDPQLIEILQQKVPKLVD</sequence>
<dbReference type="InterPro" id="IPR036196">
    <property type="entry name" value="Ptyr_pPase_sf"/>
</dbReference>
<dbReference type="InterPro" id="IPR016919">
    <property type="entry name" value="UCP029416_PTP"/>
</dbReference>
<protein>
    <recommendedName>
        <fullName evidence="1">Phosphotyrosine protein phosphatase I domain-containing protein</fullName>
    </recommendedName>
</protein>
<evidence type="ECO:0000313" key="2">
    <source>
        <dbReference type="EMBL" id="SFO71508.1"/>
    </source>
</evidence>
<accession>A0A1I5JFA2</accession>
<dbReference type="SUPFAM" id="SSF52788">
    <property type="entry name" value="Phosphotyrosine protein phosphatases I"/>
    <property type="match status" value="1"/>
</dbReference>
<dbReference type="OrthoDB" id="7210484at2"/>